<dbReference type="Proteomes" id="UP000095228">
    <property type="component" value="Chromosome"/>
</dbReference>
<proteinExistence type="predicted"/>
<dbReference type="Gene3D" id="3.50.50.60">
    <property type="entry name" value="FAD/NAD(P)-binding domain"/>
    <property type="match status" value="1"/>
</dbReference>
<dbReference type="PANTHER" id="PTHR42887">
    <property type="entry name" value="OS12G0638800 PROTEIN"/>
    <property type="match status" value="1"/>
</dbReference>
<feature type="domain" description="RsdA/BaiN/AoA(So)-like insert" evidence="6">
    <location>
        <begin position="203"/>
        <end position="377"/>
    </location>
</feature>
<dbReference type="KEGG" id="obg:Verru16b_01474"/>
<dbReference type="SUPFAM" id="SSF160996">
    <property type="entry name" value="HI0933 insert domain-like"/>
    <property type="match status" value="1"/>
</dbReference>
<dbReference type="STRING" id="1838286.Verru16b_01474"/>
<dbReference type="InterPro" id="IPR023166">
    <property type="entry name" value="BaiN-like_dom_sf"/>
</dbReference>
<evidence type="ECO:0000256" key="4">
    <source>
        <dbReference type="SAM" id="SignalP"/>
    </source>
</evidence>
<dbReference type="Pfam" id="PF22780">
    <property type="entry name" value="HI0933_like_1st"/>
    <property type="match status" value="1"/>
</dbReference>
<dbReference type="EMBL" id="CP016094">
    <property type="protein sequence ID" value="AOS44412.1"/>
    <property type="molecule type" value="Genomic_DNA"/>
</dbReference>
<dbReference type="InterPro" id="IPR055178">
    <property type="entry name" value="RsdA/BaiN/AoA(So)-like_dom"/>
</dbReference>
<keyword evidence="3" id="KW-0274">FAD</keyword>
<accession>A0A1D8AU43</accession>
<dbReference type="InterPro" id="IPR004792">
    <property type="entry name" value="BaiN-like"/>
</dbReference>
<evidence type="ECO:0000313" key="7">
    <source>
        <dbReference type="EMBL" id="AOS44412.1"/>
    </source>
</evidence>
<comment type="cofactor">
    <cofactor evidence="1">
        <name>FAD</name>
        <dbReference type="ChEBI" id="CHEBI:57692"/>
    </cofactor>
</comment>
<evidence type="ECO:0000256" key="2">
    <source>
        <dbReference type="ARBA" id="ARBA00022630"/>
    </source>
</evidence>
<dbReference type="InterPro" id="IPR057661">
    <property type="entry name" value="RsdA/BaiN/AoA(So)_Rossmann"/>
</dbReference>
<dbReference type="PRINTS" id="PR00368">
    <property type="entry name" value="FADPNR"/>
</dbReference>
<reference evidence="7 8" key="1">
    <citation type="submission" date="2016-06" db="EMBL/GenBank/DDBJ databases">
        <title>Three novel species with peptidoglycan cell walls form the new genus Lacunisphaera gen. nov. in the family Opitutaceae of the verrucomicrobial subdivision 4.</title>
        <authorList>
            <person name="Rast P."/>
            <person name="Gloeckner I."/>
            <person name="Jogler M."/>
            <person name="Boedeker C."/>
            <person name="Jeske O."/>
            <person name="Wiegand S."/>
            <person name="Reinhardt R."/>
            <person name="Schumann P."/>
            <person name="Rohde M."/>
            <person name="Spring S."/>
            <person name="Gloeckner F.O."/>
            <person name="Jogler C."/>
        </authorList>
    </citation>
    <scope>NUCLEOTIDE SEQUENCE [LARGE SCALE GENOMIC DNA]</scope>
    <source>
        <strain evidence="7 8">IG16b</strain>
    </source>
</reference>
<dbReference type="Gene3D" id="1.10.8.260">
    <property type="entry name" value="HI0933 insert domain-like"/>
    <property type="match status" value="1"/>
</dbReference>
<organism evidence="7 8">
    <name type="scientific">Lacunisphaera limnophila</name>
    <dbReference type="NCBI Taxonomy" id="1838286"/>
    <lineage>
        <taxon>Bacteria</taxon>
        <taxon>Pseudomonadati</taxon>
        <taxon>Verrucomicrobiota</taxon>
        <taxon>Opitutia</taxon>
        <taxon>Opitutales</taxon>
        <taxon>Opitutaceae</taxon>
        <taxon>Lacunisphaera</taxon>
    </lineage>
</organism>
<dbReference type="SUPFAM" id="SSF51905">
    <property type="entry name" value="FAD/NAD(P)-binding domain"/>
    <property type="match status" value="1"/>
</dbReference>
<evidence type="ECO:0000259" key="5">
    <source>
        <dbReference type="Pfam" id="PF03486"/>
    </source>
</evidence>
<dbReference type="AlphaFoldDB" id="A0A1D8AU43"/>
<dbReference type="OrthoDB" id="9773233at2"/>
<feature type="chain" id="PRO_5009105182" evidence="4">
    <location>
        <begin position="26"/>
        <end position="438"/>
    </location>
</feature>
<dbReference type="Pfam" id="PF03486">
    <property type="entry name" value="HI0933_like"/>
    <property type="match status" value="1"/>
</dbReference>
<dbReference type="RefSeq" id="WP_069961662.1">
    <property type="nucleotide sequence ID" value="NZ_CP016094.1"/>
</dbReference>
<name>A0A1D8AU43_9BACT</name>
<dbReference type="PANTHER" id="PTHR42887:SF2">
    <property type="entry name" value="OS12G0638800 PROTEIN"/>
    <property type="match status" value="1"/>
</dbReference>
<dbReference type="PATRIC" id="fig|1838286.3.peg.1489"/>
<evidence type="ECO:0000256" key="3">
    <source>
        <dbReference type="ARBA" id="ARBA00022827"/>
    </source>
</evidence>
<sequence length="438" mass="46680">MGKRHIAIVGGGAAGFFAAITAAEAAPESTVTIYEATAHLLAKVKVSGGGRCNVTHACFEPRELVKRYPRGARELLGAFSRWQPRDTVEWFETRGVKLKTEADGRMFPVTDSSQTIVDCLLGAARQAGVVIRTNCGVKGVERVVADGATKENALGATRSTFRLTLSTGETVACDRLLLAAGGNRSNAGFTVAEQFGHAIELPVPSLFTFNIKDPRLADLAGVSVEEAATEVVGQKPIDRLRAPGKAEGLKERGPVLVTHWGLSGPGILKLSAWGARSLHDCGYKFTLRVNWAPKYNPETARAALEQARAANPKKQITTWCPVGLPSRLWEKLVAAAGLAPEAIWTGIGNPALRGLAAQVCEAEFAVDGKSTFKEEFVTCGGVRRSEVDFKTMESRLVPGLYFAGEFLDVDGVTGGFNFQNAWTTGYLAGVAMSAATEV</sequence>
<evidence type="ECO:0000313" key="8">
    <source>
        <dbReference type="Proteomes" id="UP000095228"/>
    </source>
</evidence>
<keyword evidence="4" id="KW-0732">Signal</keyword>
<gene>
    <name evidence="7" type="ORF">Verru16b_01474</name>
</gene>
<evidence type="ECO:0000256" key="1">
    <source>
        <dbReference type="ARBA" id="ARBA00001974"/>
    </source>
</evidence>
<dbReference type="InterPro" id="IPR036188">
    <property type="entry name" value="FAD/NAD-bd_sf"/>
</dbReference>
<evidence type="ECO:0000259" key="6">
    <source>
        <dbReference type="Pfam" id="PF22780"/>
    </source>
</evidence>
<keyword evidence="2" id="KW-0285">Flavoprotein</keyword>
<keyword evidence="8" id="KW-1185">Reference proteome</keyword>
<dbReference type="NCBIfam" id="TIGR00275">
    <property type="entry name" value="aminoacetone oxidase family FAD-binding enzyme"/>
    <property type="match status" value="1"/>
</dbReference>
<feature type="signal peptide" evidence="4">
    <location>
        <begin position="1"/>
        <end position="25"/>
    </location>
</feature>
<protein>
    <submittedName>
        <fullName evidence="7">HI0933-like protein</fullName>
    </submittedName>
</protein>
<dbReference type="Gene3D" id="2.40.30.10">
    <property type="entry name" value="Translation factors"/>
    <property type="match status" value="1"/>
</dbReference>
<feature type="domain" description="RsdA/BaiN/AoA(So)-like Rossmann fold-like" evidence="5">
    <location>
        <begin position="5"/>
        <end position="430"/>
    </location>
</feature>